<dbReference type="InterPro" id="IPR043128">
    <property type="entry name" value="Rev_trsase/Diguanyl_cyclase"/>
</dbReference>
<dbReference type="Gene3D" id="1.10.340.70">
    <property type="match status" value="1"/>
</dbReference>
<evidence type="ECO:0000259" key="2">
    <source>
        <dbReference type="PROSITE" id="PS50994"/>
    </source>
</evidence>
<sequence length="1773" mass="205164">MAEDSVLKLKSKRKILRTTVSKILKKLETELGKEDISTSIIEENLDQLIMKSKSLTDLDAQIQHDLKVETDEFETEITSCIEYEEKIQLWQFRANKKLKELTKMTNSDNENSIFNETAKDSQNESNKFTRLPKLTISKFYGYYTRWTSFWNSFKVAIHDNESLTKIEKFNYLKSYLCGNAAHTIEGFCISEQNYDEAVEILKNRFGRKDIIINSHMQKLLNLTPVTKTSDILKLRKLCDTIETEIRSLKSLEVTPDKYSYMLIPAIMKTLPSEITLEFNRKTDSSSFFNVDKLIQFIRSELECRERNHLLLSTHKSENTSCAYKEKKGGKESITSSAYQLLAPVSENKTTNWCLFCNTSKHVTEKCESLTVDEKRNLLRKQGRCFLCLKSKHRMKECKSGVVCSRCKGKHNRSICFQAEKELKEKNDSVQDSHVLSTFSGNKIKTISLQTCCVTLRTNTQSVLIRALLDSGSMRSFVAKEIADKLKLPIIRSETLSVFTFGNKTPIRKTFNVVKIKLENKEISNSKIKIEVLVTEQISSSDLPPPNVNKHIIGKQLERLQLADSWDCKEKITLLIGADYYYDIVTGKLKRLDKHLVAAETLFGWSLLGYTKGTRCTSTAFNIVVEEDIISDQIKNFWELESLGIKPENESSDPLEDAIMEKFESEILYKNSRYKVRLPWKSDRKYELHNNKAVAVKRFEKLIKRFQNNPELFYSYQTVLQDYLQQNIIEPVPDTELKSQCETQITFYLPHREIIRSDRTTSKLRIVFDASSHEPGEISLNDCLYIGPNLYPDIFELLLAFRLHPVAFISDIKQAFLQIEVDEKDRDVTRFLFTENPFEDPQNFITYRFTRVLFGVNSSPFLLAATIKHHLKQYKKTYPATCEFLNDHIYVDDIIGGHQNVELAFNTSLECISIFRDASMILHKWHTNSQELRELWIKEGIECEESPQISEARNPPLKVLGVAWDNQNDSIYFDVKNLITFLSKQVNTKRFVLQAIGRIFDPVGLLSPFVLRIKIILQQIWVLALDWDDELPENLCSVWKKWCKEVSSLDEIGIPRYYFSAIGNSDVERIELHCFSDASKKAYGTVAYLRIISSNEQIFTVFVASKTRVAPLKPLTLPRLELMGALLSAKLGTSIVKVLKLQLSCFFWTDSKVTLFWIKDCAKKFKLFVKNRIQEIQNLTSPENWHYCPGKSNPADLASRGAKLHELKNNPIWFQGPEWLRMSSELWPRQNEEKPIVEEELEYRKNINDIYEFVCTAVEERLIDISKYSNLRKLLRITSWMKRFIGKIRKTNHLTGSLTTEELVDAENYWIRSEQERFYPKEIESLKKANKVEKKSSLYLFDPFLDQNGILRAGGRLEHSSLSHDEKHPAILSRNSWLTNLIVESTHVKMMHGGVATTLAEIRSRFWIPKGRQFVKKVINKCLICKKYSLKSADQTTSQLPEDRINETPPFYVCGVDFAGPIYVKNVEGNQKAYVALFTCATTRAIHLELVPNLSTDSFLMAFKRFTSRRGNCRVIYSDNAKTFKKGKKELENFSKLLSNEKFQDFLSNEKIEWKFIIDRGAWWGGFYERLVKSVKECARKILGKALLTSEELSTVLAQVEAVLNSRPLTYVYSDHKEPLPLKPVNFLIFEKKDSTLPITFKSIVKDGSTKNLDEQVRNSVKEEFDGFYERCITYLDLWENSFGNAEQFFWVSLTKTNSVNWENAETSAEMINSSFLDVPDMQISTDQLFDELMLAKYLQSNWEQWKQEETTRDVTTSSEKNDSGCLITSGRNT</sequence>
<dbReference type="InterPro" id="IPR041588">
    <property type="entry name" value="Integrase_H2C2"/>
</dbReference>
<dbReference type="PANTHER" id="PTHR47331">
    <property type="entry name" value="PHD-TYPE DOMAIN-CONTAINING PROTEIN"/>
    <property type="match status" value="1"/>
</dbReference>
<dbReference type="GO" id="GO:0015074">
    <property type="term" value="P:DNA integration"/>
    <property type="evidence" value="ECO:0007669"/>
    <property type="project" value="InterPro"/>
</dbReference>
<evidence type="ECO:0000313" key="4">
    <source>
        <dbReference type="Proteomes" id="UP000054359"/>
    </source>
</evidence>
<dbReference type="SUPFAM" id="SSF56672">
    <property type="entry name" value="DNA/RNA polymerases"/>
    <property type="match status" value="1"/>
</dbReference>
<proteinExistence type="predicted"/>
<dbReference type="Gene3D" id="3.30.420.10">
    <property type="entry name" value="Ribonuclease H-like superfamily/Ribonuclease H"/>
    <property type="match status" value="1"/>
</dbReference>
<dbReference type="GO" id="GO:0003676">
    <property type="term" value="F:nucleic acid binding"/>
    <property type="evidence" value="ECO:0007669"/>
    <property type="project" value="InterPro"/>
</dbReference>
<dbReference type="STRING" id="407821.A0A087TAL5"/>
<dbReference type="InterPro" id="IPR005312">
    <property type="entry name" value="DUF1759"/>
</dbReference>
<dbReference type="Pfam" id="PF03564">
    <property type="entry name" value="DUF1759"/>
    <property type="match status" value="1"/>
</dbReference>
<organism evidence="3 4">
    <name type="scientific">Stegodyphus mimosarum</name>
    <name type="common">African social velvet spider</name>
    <dbReference type="NCBI Taxonomy" id="407821"/>
    <lineage>
        <taxon>Eukaryota</taxon>
        <taxon>Metazoa</taxon>
        <taxon>Ecdysozoa</taxon>
        <taxon>Arthropoda</taxon>
        <taxon>Chelicerata</taxon>
        <taxon>Arachnida</taxon>
        <taxon>Araneae</taxon>
        <taxon>Araneomorphae</taxon>
        <taxon>Entelegynae</taxon>
        <taxon>Eresoidea</taxon>
        <taxon>Eresidae</taxon>
        <taxon>Stegodyphus</taxon>
    </lineage>
</organism>
<dbReference type="EMBL" id="KK114316">
    <property type="protein sequence ID" value="KFM62154.1"/>
    <property type="molecule type" value="Genomic_DNA"/>
</dbReference>
<keyword evidence="4" id="KW-1185">Reference proteome</keyword>
<gene>
    <name evidence="3" type="ORF">X975_06179</name>
</gene>
<accession>A0A087TAL5</accession>
<dbReference type="InterPro" id="IPR043502">
    <property type="entry name" value="DNA/RNA_pol_sf"/>
</dbReference>
<dbReference type="InterPro" id="IPR021109">
    <property type="entry name" value="Peptidase_aspartic_dom_sf"/>
</dbReference>
<feature type="region of interest" description="Disordered" evidence="1">
    <location>
        <begin position="1748"/>
        <end position="1773"/>
    </location>
</feature>
<protein>
    <recommendedName>
        <fullName evidence="2">Integrase catalytic domain-containing protein</fullName>
    </recommendedName>
</protein>
<dbReference type="Pfam" id="PF17921">
    <property type="entry name" value="Integrase_H2C2"/>
    <property type="match status" value="1"/>
</dbReference>
<dbReference type="GO" id="GO:0071897">
    <property type="term" value="P:DNA biosynthetic process"/>
    <property type="evidence" value="ECO:0007669"/>
    <property type="project" value="UniProtKB-ARBA"/>
</dbReference>
<dbReference type="SUPFAM" id="SSF53098">
    <property type="entry name" value="Ribonuclease H-like"/>
    <property type="match status" value="1"/>
</dbReference>
<dbReference type="PANTHER" id="PTHR47331:SF5">
    <property type="entry name" value="RIBONUCLEASE H"/>
    <property type="match status" value="1"/>
</dbReference>
<dbReference type="Gene3D" id="3.30.70.270">
    <property type="match status" value="1"/>
</dbReference>
<dbReference type="InterPro" id="IPR001584">
    <property type="entry name" value="Integrase_cat-core"/>
</dbReference>
<dbReference type="OrthoDB" id="6434759at2759"/>
<reference evidence="3 4" key="1">
    <citation type="submission" date="2013-11" db="EMBL/GenBank/DDBJ databases">
        <title>Genome sequencing of Stegodyphus mimosarum.</title>
        <authorList>
            <person name="Bechsgaard J."/>
        </authorList>
    </citation>
    <scope>NUCLEOTIDE SEQUENCE [LARGE SCALE GENOMIC DNA]</scope>
</reference>
<dbReference type="Proteomes" id="UP000054359">
    <property type="component" value="Unassembled WGS sequence"/>
</dbReference>
<dbReference type="InterPro" id="IPR012337">
    <property type="entry name" value="RNaseH-like_sf"/>
</dbReference>
<dbReference type="Gene3D" id="3.10.10.10">
    <property type="entry name" value="HIV Type 1 Reverse Transcriptase, subunit A, domain 1"/>
    <property type="match status" value="1"/>
</dbReference>
<evidence type="ECO:0000256" key="1">
    <source>
        <dbReference type="SAM" id="MobiDB-lite"/>
    </source>
</evidence>
<dbReference type="Gene3D" id="2.40.70.10">
    <property type="entry name" value="Acid Proteases"/>
    <property type="match status" value="1"/>
</dbReference>
<dbReference type="Pfam" id="PF05380">
    <property type="entry name" value="Peptidase_A17"/>
    <property type="match status" value="1"/>
</dbReference>
<feature type="non-terminal residue" evidence="3">
    <location>
        <position position="1773"/>
    </location>
</feature>
<dbReference type="GO" id="GO:0042575">
    <property type="term" value="C:DNA polymerase complex"/>
    <property type="evidence" value="ECO:0007669"/>
    <property type="project" value="UniProtKB-ARBA"/>
</dbReference>
<evidence type="ECO:0000313" key="3">
    <source>
        <dbReference type="EMBL" id="KFM62154.1"/>
    </source>
</evidence>
<dbReference type="InterPro" id="IPR008042">
    <property type="entry name" value="Retrotrans_Pao"/>
</dbReference>
<dbReference type="PROSITE" id="PS50994">
    <property type="entry name" value="INTEGRASE"/>
    <property type="match status" value="1"/>
</dbReference>
<dbReference type="OMA" id="DQTINER"/>
<name>A0A087TAL5_STEMI</name>
<dbReference type="CDD" id="cd00303">
    <property type="entry name" value="retropepsin_like"/>
    <property type="match status" value="1"/>
</dbReference>
<feature type="domain" description="Integrase catalytic" evidence="2">
    <location>
        <begin position="1444"/>
        <end position="1631"/>
    </location>
</feature>
<dbReference type="InterPro" id="IPR036397">
    <property type="entry name" value="RNaseH_sf"/>
</dbReference>